<dbReference type="Proteomes" id="UP000254589">
    <property type="component" value="Unassembled WGS sequence"/>
</dbReference>
<evidence type="ECO:0000313" key="2">
    <source>
        <dbReference type="EMBL" id="AJC19428.1"/>
    </source>
</evidence>
<dbReference type="AlphaFoldDB" id="A0AAJ5D280"/>
<feature type="region of interest" description="Disordered" evidence="1">
    <location>
        <begin position="465"/>
        <end position="502"/>
    </location>
</feature>
<evidence type="ECO:0000313" key="5">
    <source>
        <dbReference type="Proteomes" id="UP000254589"/>
    </source>
</evidence>
<keyword evidence="4" id="KW-1185">Reference proteome</keyword>
<dbReference type="EMBL" id="UGSJ01000001">
    <property type="protein sequence ID" value="SUA92558.1"/>
    <property type="molecule type" value="Genomic_DNA"/>
</dbReference>
<sequence>MPWMADAVSASMGTVLRAGAQTAHCVYEGFRDNFASASQCLRERGLHSAVADAWADAGRKWQYHASAGGMGAGVLASADVAFACALSALTIGAMHRCLSPEWRELEAAFASGEQGQRRWGVQTDAQLHRRTLGEVTAMRQCFTAFEATNDAYCAPPTTRRQLAEREIAQALILHVADTPQSSLAQSDRVALLCQLLAHGLGFRQPGALRRTLRIDDEKPSLIRFDDAFTLLRERLEPDWRHDEEGSPTFNVHPVDVQLFDPDETTADLSDDTCTARLRLTDPKALQRVRSRVVGLIAASVRNDCGGTGDWRALAQSALTLAAQHGMTCEKVLAALGVATRSGISARRTWHWSDEPMPRCGDVATPTLPMDAARWLARLMLLAGTPPAREPCPPRLVALARGDTPPSLVIGSADWVHLVDGIRALGRDHWRTPHAHVVNAGRQAQTDRSAHMTEVVGGADGADRAEATDLRDMRRPRVPRRYRPRATTADARAYGSPAQPRSP</sequence>
<dbReference type="Proteomes" id="UP000035086">
    <property type="component" value="Chromosome"/>
</dbReference>
<gene>
    <name evidence="3" type="ORF">NCTC13159_04092</name>
    <name evidence="2" type="ORF">RO07_01000</name>
</gene>
<evidence type="ECO:0000256" key="1">
    <source>
        <dbReference type="SAM" id="MobiDB-lite"/>
    </source>
</evidence>
<dbReference type="EMBL" id="CP010310">
    <property type="protein sequence ID" value="AJC19428.1"/>
    <property type="molecule type" value="Genomic_DNA"/>
</dbReference>
<evidence type="ECO:0000313" key="4">
    <source>
        <dbReference type="Proteomes" id="UP000035086"/>
    </source>
</evidence>
<feature type="compositionally biased region" description="Low complexity" evidence="1">
    <location>
        <begin position="484"/>
        <end position="493"/>
    </location>
</feature>
<reference evidence="3 5" key="3">
    <citation type="submission" date="2018-06" db="EMBL/GenBank/DDBJ databases">
        <authorList>
            <consortium name="Pathogen Informatics"/>
            <person name="Doyle S."/>
        </authorList>
    </citation>
    <scope>NUCLEOTIDE SEQUENCE [LARGE SCALE GENOMIC DNA]</scope>
    <source>
        <strain evidence="3 5">NCTC13159</strain>
    </source>
</reference>
<proteinExistence type="predicted"/>
<protein>
    <submittedName>
        <fullName evidence="3">Uncharacterized protein</fullName>
    </submittedName>
</protein>
<reference evidence="4" key="1">
    <citation type="submission" date="2014-12" db="EMBL/GenBank/DDBJ databases">
        <title>Complete Genome Sequencing of Pandoraea pulmonicola DSM 16583.</title>
        <authorList>
            <person name="Chan K.-G."/>
        </authorList>
    </citation>
    <scope>NUCLEOTIDE SEQUENCE [LARGE SCALE GENOMIC DNA]</scope>
    <source>
        <strain evidence="4">DSM 16583</strain>
    </source>
</reference>
<name>A0AAJ5D280_PANPU</name>
<dbReference type="RefSeq" id="WP_039404540.1">
    <property type="nucleotide sequence ID" value="NZ_CP010310.2"/>
</dbReference>
<feature type="compositionally biased region" description="Basic and acidic residues" evidence="1">
    <location>
        <begin position="465"/>
        <end position="474"/>
    </location>
</feature>
<accession>A0AAJ5D280</accession>
<organism evidence="3 5">
    <name type="scientific">Pandoraea pulmonicola</name>
    <dbReference type="NCBI Taxonomy" id="93221"/>
    <lineage>
        <taxon>Bacteria</taxon>
        <taxon>Pseudomonadati</taxon>
        <taxon>Pseudomonadota</taxon>
        <taxon>Betaproteobacteria</taxon>
        <taxon>Burkholderiales</taxon>
        <taxon>Burkholderiaceae</taxon>
        <taxon>Pandoraea</taxon>
    </lineage>
</organism>
<dbReference type="KEGG" id="ppul:RO07_01000"/>
<evidence type="ECO:0000313" key="3">
    <source>
        <dbReference type="EMBL" id="SUA92558.1"/>
    </source>
</evidence>
<reference evidence="2" key="2">
    <citation type="submission" date="2016-11" db="EMBL/GenBank/DDBJ databases">
        <title>Complete Genome Sequencing of Pandoraea pulmonicola DSM 16583.</title>
        <authorList>
            <person name="Chan K.-G."/>
        </authorList>
    </citation>
    <scope>NUCLEOTIDE SEQUENCE</scope>
    <source>
        <strain evidence="2">DSM 16583</strain>
    </source>
</reference>